<evidence type="ECO:0000256" key="10">
    <source>
        <dbReference type="ARBA" id="ARBA00023136"/>
    </source>
</evidence>
<dbReference type="GO" id="GO:0032587">
    <property type="term" value="C:ruffle membrane"/>
    <property type="evidence" value="ECO:0007669"/>
    <property type="project" value="UniProtKB-SubCell"/>
</dbReference>
<keyword evidence="3" id="KW-1003">Cell membrane</keyword>
<evidence type="ECO:0000256" key="11">
    <source>
        <dbReference type="ARBA" id="ARBA00023212"/>
    </source>
</evidence>
<evidence type="ECO:0000313" key="14">
    <source>
        <dbReference type="EMBL" id="GCB74884.1"/>
    </source>
</evidence>
<evidence type="ECO:0000256" key="4">
    <source>
        <dbReference type="ARBA" id="ARBA00022490"/>
    </source>
</evidence>
<proteinExistence type="predicted"/>
<evidence type="ECO:0000256" key="9">
    <source>
        <dbReference type="ARBA" id="ARBA00022990"/>
    </source>
</evidence>
<evidence type="ECO:0000256" key="1">
    <source>
        <dbReference type="ARBA" id="ARBA00004245"/>
    </source>
</evidence>
<comment type="subcellular location">
    <subcellularLocation>
        <location evidence="2">Cell projection</location>
        <location evidence="2">Ruffle membrane</location>
        <topology evidence="2">Peripheral membrane protein</topology>
        <orientation evidence="2">Cytoplasmic side</orientation>
    </subcellularLocation>
    <subcellularLocation>
        <location evidence="1">Cytoplasm</location>
        <location evidence="1">Cytoskeleton</location>
    </subcellularLocation>
</comment>
<keyword evidence="8" id="KW-0106">Calcium</keyword>
<dbReference type="PANTHER" id="PTHR10356">
    <property type="entry name" value="ALLOGRAFT INFLAMMATORY FACTOR-1"/>
    <property type="match status" value="1"/>
</dbReference>
<evidence type="ECO:0000256" key="5">
    <source>
        <dbReference type="ARBA" id="ARBA00022553"/>
    </source>
</evidence>
<dbReference type="OMA" id="QDFVTMM"/>
<organism evidence="14 15">
    <name type="scientific">Scyliorhinus torazame</name>
    <name type="common">Cloudy catshark</name>
    <name type="synonym">Catulus torazame</name>
    <dbReference type="NCBI Taxonomy" id="75743"/>
    <lineage>
        <taxon>Eukaryota</taxon>
        <taxon>Metazoa</taxon>
        <taxon>Chordata</taxon>
        <taxon>Craniata</taxon>
        <taxon>Vertebrata</taxon>
        <taxon>Chondrichthyes</taxon>
        <taxon>Elasmobranchii</taxon>
        <taxon>Galeomorphii</taxon>
        <taxon>Galeoidea</taxon>
        <taxon>Carcharhiniformes</taxon>
        <taxon>Scyliorhinidae</taxon>
        <taxon>Scyliorhinus</taxon>
    </lineage>
</organism>
<feature type="domain" description="EF-hand" evidence="13">
    <location>
        <begin position="45"/>
        <end position="80"/>
    </location>
</feature>
<keyword evidence="4" id="KW-0963">Cytoplasm</keyword>
<dbReference type="Proteomes" id="UP000288216">
    <property type="component" value="Unassembled WGS sequence"/>
</dbReference>
<reference evidence="14 15" key="1">
    <citation type="journal article" date="2018" name="Nat. Ecol. Evol.">
        <title>Shark genomes provide insights into elasmobranch evolution and the origin of vertebrates.</title>
        <authorList>
            <person name="Hara Y"/>
            <person name="Yamaguchi K"/>
            <person name="Onimaru K"/>
            <person name="Kadota M"/>
            <person name="Koyanagi M"/>
            <person name="Keeley SD"/>
            <person name="Tatsumi K"/>
            <person name="Tanaka K"/>
            <person name="Motone F"/>
            <person name="Kageyama Y"/>
            <person name="Nozu R"/>
            <person name="Adachi N"/>
            <person name="Nishimura O"/>
            <person name="Nakagawa R"/>
            <person name="Tanegashima C"/>
            <person name="Kiyatake I"/>
            <person name="Matsumoto R"/>
            <person name="Murakumo K"/>
            <person name="Nishida K"/>
            <person name="Terakita A"/>
            <person name="Kuratani S"/>
            <person name="Sato K"/>
            <person name="Hyodo S Kuraku.S."/>
        </authorList>
    </citation>
    <scope>NUCLEOTIDE SEQUENCE [LARGE SCALE GENOMIC DNA]</scope>
</reference>
<protein>
    <recommendedName>
        <fullName evidence="13">EF-hand domain-containing protein</fullName>
    </recommendedName>
</protein>
<comment type="caution">
    <text evidence="14">The sequence shown here is derived from an EMBL/GenBank/DDBJ whole genome shotgun (WGS) entry which is preliminary data.</text>
</comment>
<sequence length="172" mass="19724">MPSGQQAQGGKMFGLLKAQQQERLDSVNKEFLEDEKYKDEEDLAESLESFKKKYMEFDLNDQGDIDLMSLKQMLEKLGVAKTHLEVKKMIAEVTGDSSETISYCDFVTMMLGKRSAVLRLFDLIFSSDIDIPTFNEFRALSPFTRIYSEGAVRKVKQIQGSKKTKNRMKKPK</sequence>
<dbReference type="SUPFAM" id="SSF47473">
    <property type="entry name" value="EF-hand"/>
    <property type="match status" value="1"/>
</dbReference>
<keyword evidence="5" id="KW-0597">Phosphoprotein</keyword>
<dbReference type="OrthoDB" id="26525at2759"/>
<keyword evidence="10" id="KW-0472">Membrane</keyword>
<dbReference type="FunFam" id="1.10.238.10:FF:000106">
    <property type="entry name" value="Allograft inflammatory factor 1"/>
    <property type="match status" value="1"/>
</dbReference>
<evidence type="ECO:0000256" key="6">
    <source>
        <dbReference type="ARBA" id="ARBA00022723"/>
    </source>
</evidence>
<evidence type="ECO:0000256" key="12">
    <source>
        <dbReference type="ARBA" id="ARBA00023273"/>
    </source>
</evidence>
<keyword evidence="6" id="KW-0479">Metal-binding</keyword>
<name>A0A401PP25_SCYTO</name>
<keyword evidence="15" id="KW-1185">Reference proteome</keyword>
<evidence type="ECO:0000256" key="8">
    <source>
        <dbReference type="ARBA" id="ARBA00022837"/>
    </source>
</evidence>
<evidence type="ECO:0000313" key="15">
    <source>
        <dbReference type="Proteomes" id="UP000288216"/>
    </source>
</evidence>
<dbReference type="Gene3D" id="1.10.238.10">
    <property type="entry name" value="EF-hand"/>
    <property type="match status" value="1"/>
</dbReference>
<dbReference type="InterPro" id="IPR011992">
    <property type="entry name" value="EF-hand-dom_pair"/>
</dbReference>
<dbReference type="InterPro" id="IPR002048">
    <property type="entry name" value="EF_hand_dom"/>
</dbReference>
<dbReference type="GO" id="GO:0051017">
    <property type="term" value="P:actin filament bundle assembly"/>
    <property type="evidence" value="ECO:0007669"/>
    <property type="project" value="TreeGrafter"/>
</dbReference>
<keyword evidence="11" id="KW-0206">Cytoskeleton</keyword>
<dbReference type="STRING" id="75743.A0A401PP25"/>
<gene>
    <name evidence="14" type="ORF">scyTo_0019675</name>
</gene>
<keyword evidence="9" id="KW-0007">Acetylation</keyword>
<dbReference type="PANTHER" id="PTHR10356:SF0">
    <property type="entry name" value="CALCIUM-BINDING PROTEIN B"/>
    <property type="match status" value="1"/>
</dbReference>
<dbReference type="GO" id="GO:0005509">
    <property type="term" value="F:calcium ion binding"/>
    <property type="evidence" value="ECO:0007669"/>
    <property type="project" value="InterPro"/>
</dbReference>
<dbReference type="Pfam" id="PF21008">
    <property type="entry name" value="AIF-1"/>
    <property type="match status" value="1"/>
</dbReference>
<evidence type="ECO:0000256" key="3">
    <source>
        <dbReference type="ARBA" id="ARBA00022475"/>
    </source>
</evidence>
<dbReference type="PROSITE" id="PS50222">
    <property type="entry name" value="EF_HAND_2"/>
    <property type="match status" value="1"/>
</dbReference>
<dbReference type="GO" id="GO:0097178">
    <property type="term" value="P:ruffle assembly"/>
    <property type="evidence" value="ECO:0007669"/>
    <property type="project" value="TreeGrafter"/>
</dbReference>
<evidence type="ECO:0000256" key="2">
    <source>
        <dbReference type="ARBA" id="ARBA00004599"/>
    </source>
</evidence>
<dbReference type="GO" id="GO:0051015">
    <property type="term" value="F:actin filament binding"/>
    <property type="evidence" value="ECO:0007669"/>
    <property type="project" value="TreeGrafter"/>
</dbReference>
<dbReference type="AlphaFoldDB" id="A0A401PP25"/>
<evidence type="ECO:0000256" key="7">
    <source>
        <dbReference type="ARBA" id="ARBA00022737"/>
    </source>
</evidence>
<evidence type="ECO:0000259" key="13">
    <source>
        <dbReference type="PROSITE" id="PS50222"/>
    </source>
</evidence>
<keyword evidence="7" id="KW-0677">Repeat</keyword>
<dbReference type="EMBL" id="BFAA01014878">
    <property type="protein sequence ID" value="GCB74884.1"/>
    <property type="molecule type" value="Genomic_DNA"/>
</dbReference>
<keyword evidence="12" id="KW-0966">Cell projection</keyword>
<dbReference type="InterPro" id="IPR042433">
    <property type="entry name" value="AIF1/AIF1L"/>
</dbReference>
<dbReference type="InterPro" id="IPR049025">
    <property type="entry name" value="AIF-1_EF_pair"/>
</dbReference>
<accession>A0A401PP25</accession>
<dbReference type="GO" id="GO:0005884">
    <property type="term" value="C:actin filament"/>
    <property type="evidence" value="ECO:0007669"/>
    <property type="project" value="TreeGrafter"/>
</dbReference>